<dbReference type="Proteomes" id="UP001224775">
    <property type="component" value="Unassembled WGS sequence"/>
</dbReference>
<sequence>MSTQQPSKKRTLAAAAEALVEAASLEADSMTQKQLAQNLDSLKASFDSNLNRVVQSVKSSNEAFDAKINTLNQHVAGVKDEIVALKSLLKEETKQKTLERALSLTDIDSFEYYPSRSYQKSNSGELVKKAIKWFMLGSGMILSSDYCMKQNVYGNEATTSNEDFRAKFIEQIKTLIKREPRVEKQSNGNFAIYYS</sequence>
<evidence type="ECO:0000313" key="2">
    <source>
        <dbReference type="Proteomes" id="UP001224775"/>
    </source>
</evidence>
<protein>
    <submittedName>
        <fullName evidence="1">Uncharacterized protein</fullName>
    </submittedName>
</protein>
<dbReference type="AlphaFoldDB" id="A0AAD8Y5H4"/>
<evidence type="ECO:0000313" key="1">
    <source>
        <dbReference type="EMBL" id="KAK1739862.1"/>
    </source>
</evidence>
<organism evidence="1 2">
    <name type="scientific">Skeletonema marinoi</name>
    <dbReference type="NCBI Taxonomy" id="267567"/>
    <lineage>
        <taxon>Eukaryota</taxon>
        <taxon>Sar</taxon>
        <taxon>Stramenopiles</taxon>
        <taxon>Ochrophyta</taxon>
        <taxon>Bacillariophyta</taxon>
        <taxon>Coscinodiscophyceae</taxon>
        <taxon>Thalassiosirophycidae</taxon>
        <taxon>Thalassiosirales</taxon>
        <taxon>Skeletonemataceae</taxon>
        <taxon>Skeletonema</taxon>
        <taxon>Skeletonema marinoi-dohrnii complex</taxon>
    </lineage>
</organism>
<comment type="caution">
    <text evidence="1">The sequence shown here is derived from an EMBL/GenBank/DDBJ whole genome shotgun (WGS) entry which is preliminary data.</text>
</comment>
<accession>A0AAD8Y5H4</accession>
<reference evidence="1" key="1">
    <citation type="submission" date="2023-06" db="EMBL/GenBank/DDBJ databases">
        <title>Survivors Of The Sea: Transcriptome response of Skeletonema marinoi to long-term dormancy.</title>
        <authorList>
            <person name="Pinder M.I.M."/>
            <person name="Kourtchenko O."/>
            <person name="Robertson E.K."/>
            <person name="Larsson T."/>
            <person name="Maumus F."/>
            <person name="Osuna-Cruz C.M."/>
            <person name="Vancaester E."/>
            <person name="Stenow R."/>
            <person name="Vandepoele K."/>
            <person name="Ploug H."/>
            <person name="Bruchert V."/>
            <person name="Godhe A."/>
            <person name="Topel M."/>
        </authorList>
    </citation>
    <scope>NUCLEOTIDE SEQUENCE</scope>
    <source>
        <strain evidence="1">R05AC</strain>
    </source>
</reference>
<proteinExistence type="predicted"/>
<dbReference type="EMBL" id="JATAAI010000017">
    <property type="protein sequence ID" value="KAK1739862.1"/>
    <property type="molecule type" value="Genomic_DNA"/>
</dbReference>
<name>A0AAD8Y5H4_9STRA</name>
<keyword evidence="2" id="KW-1185">Reference proteome</keyword>
<gene>
    <name evidence="1" type="ORF">QTG54_009621</name>
</gene>